<feature type="compositionally biased region" description="Basic residues" evidence="1">
    <location>
        <begin position="215"/>
        <end position="237"/>
    </location>
</feature>
<name>A0A0D3JRI7_EMIH1</name>
<dbReference type="GeneID" id="17271700"/>
<evidence type="ECO:0000313" key="3">
    <source>
        <dbReference type="Proteomes" id="UP000013827"/>
    </source>
</evidence>
<dbReference type="AlphaFoldDB" id="A0A0D3JRI7"/>
<feature type="region of interest" description="Disordered" evidence="1">
    <location>
        <begin position="161"/>
        <end position="237"/>
    </location>
</feature>
<dbReference type="Proteomes" id="UP000013827">
    <property type="component" value="Unassembled WGS sequence"/>
</dbReference>
<protein>
    <submittedName>
        <fullName evidence="2">Uncharacterized protein</fullName>
    </submittedName>
</protein>
<feature type="compositionally biased region" description="Polar residues" evidence="1">
    <location>
        <begin position="32"/>
        <end position="41"/>
    </location>
</feature>
<dbReference type="KEGG" id="ehx:EMIHUDRAFT_457411"/>
<feature type="compositionally biased region" description="Basic residues" evidence="1">
    <location>
        <begin position="164"/>
        <end position="199"/>
    </location>
</feature>
<dbReference type="PaxDb" id="2903-EOD26122"/>
<accession>A0A0D3JRI7</accession>
<feature type="region of interest" description="Disordered" evidence="1">
    <location>
        <begin position="32"/>
        <end position="56"/>
    </location>
</feature>
<keyword evidence="3" id="KW-1185">Reference proteome</keyword>
<organism evidence="2 3">
    <name type="scientific">Emiliania huxleyi (strain CCMP1516)</name>
    <dbReference type="NCBI Taxonomy" id="280463"/>
    <lineage>
        <taxon>Eukaryota</taxon>
        <taxon>Haptista</taxon>
        <taxon>Haptophyta</taxon>
        <taxon>Prymnesiophyceae</taxon>
        <taxon>Isochrysidales</taxon>
        <taxon>Noelaerhabdaceae</taxon>
        <taxon>Emiliania</taxon>
    </lineage>
</organism>
<sequence>MFALLLPHGWSAASTGVPKMARRRSPFMDTAVATSDSSVAGGTSPARPAARGDATSATSFAATSKVVSTSRRADTDAVAALAAVAASELEAAIRAARADQQKTSWQEHRPSRMRPAVIVEQEAHKRVVDTMAKGKTALTSTSTALRAKATEAAEALAARETRYAKRATQRRPVRKPQRRLRRRRQPQRSGRRQRGRRHERRQEPRRRAPSGCARHATRPRRGRLRPLQRCSGARRRG</sequence>
<dbReference type="EnsemblProtists" id="EOD26122">
    <property type="protein sequence ID" value="EOD26122"/>
    <property type="gene ID" value="EMIHUDRAFT_457411"/>
</dbReference>
<evidence type="ECO:0000256" key="1">
    <source>
        <dbReference type="SAM" id="MobiDB-lite"/>
    </source>
</evidence>
<evidence type="ECO:0000313" key="2">
    <source>
        <dbReference type="EnsemblProtists" id="EOD26122"/>
    </source>
</evidence>
<dbReference type="HOGENOM" id="CLU_1173285_0_0_1"/>
<reference evidence="3" key="1">
    <citation type="journal article" date="2013" name="Nature">
        <title>Pan genome of the phytoplankton Emiliania underpins its global distribution.</title>
        <authorList>
            <person name="Read B.A."/>
            <person name="Kegel J."/>
            <person name="Klute M.J."/>
            <person name="Kuo A."/>
            <person name="Lefebvre S.C."/>
            <person name="Maumus F."/>
            <person name="Mayer C."/>
            <person name="Miller J."/>
            <person name="Monier A."/>
            <person name="Salamov A."/>
            <person name="Young J."/>
            <person name="Aguilar M."/>
            <person name="Claverie J.M."/>
            <person name="Frickenhaus S."/>
            <person name="Gonzalez K."/>
            <person name="Herman E.K."/>
            <person name="Lin Y.C."/>
            <person name="Napier J."/>
            <person name="Ogata H."/>
            <person name="Sarno A.F."/>
            <person name="Shmutz J."/>
            <person name="Schroeder D."/>
            <person name="de Vargas C."/>
            <person name="Verret F."/>
            <person name="von Dassow P."/>
            <person name="Valentin K."/>
            <person name="Van de Peer Y."/>
            <person name="Wheeler G."/>
            <person name="Dacks J.B."/>
            <person name="Delwiche C.F."/>
            <person name="Dyhrman S.T."/>
            <person name="Glockner G."/>
            <person name="John U."/>
            <person name="Richards T."/>
            <person name="Worden A.Z."/>
            <person name="Zhang X."/>
            <person name="Grigoriev I.V."/>
            <person name="Allen A.E."/>
            <person name="Bidle K."/>
            <person name="Borodovsky M."/>
            <person name="Bowler C."/>
            <person name="Brownlee C."/>
            <person name="Cock J.M."/>
            <person name="Elias M."/>
            <person name="Gladyshev V.N."/>
            <person name="Groth M."/>
            <person name="Guda C."/>
            <person name="Hadaegh A."/>
            <person name="Iglesias-Rodriguez M.D."/>
            <person name="Jenkins J."/>
            <person name="Jones B.M."/>
            <person name="Lawson T."/>
            <person name="Leese F."/>
            <person name="Lindquist E."/>
            <person name="Lobanov A."/>
            <person name="Lomsadze A."/>
            <person name="Malik S.B."/>
            <person name="Marsh M.E."/>
            <person name="Mackinder L."/>
            <person name="Mock T."/>
            <person name="Mueller-Roeber B."/>
            <person name="Pagarete A."/>
            <person name="Parker M."/>
            <person name="Probert I."/>
            <person name="Quesneville H."/>
            <person name="Raines C."/>
            <person name="Rensing S.A."/>
            <person name="Riano-Pachon D.M."/>
            <person name="Richier S."/>
            <person name="Rokitta S."/>
            <person name="Shiraiwa Y."/>
            <person name="Soanes D.M."/>
            <person name="van der Giezen M."/>
            <person name="Wahlund T.M."/>
            <person name="Williams B."/>
            <person name="Wilson W."/>
            <person name="Wolfe G."/>
            <person name="Wurch L.L."/>
        </authorList>
    </citation>
    <scope>NUCLEOTIDE SEQUENCE</scope>
</reference>
<reference evidence="2" key="2">
    <citation type="submission" date="2024-10" db="UniProtKB">
        <authorList>
            <consortium name="EnsemblProtists"/>
        </authorList>
    </citation>
    <scope>IDENTIFICATION</scope>
</reference>
<dbReference type="RefSeq" id="XP_005778551.1">
    <property type="nucleotide sequence ID" value="XM_005778494.1"/>
</dbReference>
<proteinExistence type="predicted"/>